<sequence>MSLFSISSPSWETHSLGSDSSRHSLLPFALSLVRRELFCFSRYVTISFCQRFTSEDMAVIP</sequence>
<dbReference type="Proteomes" id="UP000012249">
    <property type="component" value="Unassembled WGS sequence"/>
</dbReference>
<evidence type="ECO:0000256" key="1">
    <source>
        <dbReference type="SAM" id="MobiDB-lite"/>
    </source>
</evidence>
<feature type="compositionally biased region" description="Polar residues" evidence="1">
    <location>
        <begin position="1"/>
        <end position="19"/>
    </location>
</feature>
<protein>
    <submittedName>
        <fullName evidence="2">Uncharacterized protein</fullName>
    </submittedName>
</protein>
<accession>N1U7X2</accession>
<evidence type="ECO:0000313" key="3">
    <source>
        <dbReference type="Proteomes" id="UP000012249"/>
    </source>
</evidence>
<evidence type="ECO:0000313" key="2">
    <source>
        <dbReference type="EMBL" id="EMY14034.1"/>
    </source>
</evidence>
<comment type="caution">
    <text evidence="2">The sequence shown here is derived from an EMBL/GenBank/DDBJ whole genome shotgun (WGS) entry which is preliminary data.</text>
</comment>
<dbReference type="EMBL" id="AHMI02000201">
    <property type="protein sequence ID" value="EMY14034.1"/>
    <property type="molecule type" value="Genomic_DNA"/>
</dbReference>
<organism evidence="2 3">
    <name type="scientific">Leptospira weilii str. Ecochallenge</name>
    <dbReference type="NCBI Taxonomy" id="1049986"/>
    <lineage>
        <taxon>Bacteria</taxon>
        <taxon>Pseudomonadati</taxon>
        <taxon>Spirochaetota</taxon>
        <taxon>Spirochaetia</taxon>
        <taxon>Leptospirales</taxon>
        <taxon>Leptospiraceae</taxon>
        <taxon>Leptospira</taxon>
    </lineage>
</organism>
<gene>
    <name evidence="2" type="ORF">LEP1GSC043_3913</name>
</gene>
<name>N1U7X2_9LEPT</name>
<dbReference type="AlphaFoldDB" id="N1U7X2"/>
<feature type="region of interest" description="Disordered" evidence="1">
    <location>
        <begin position="1"/>
        <end position="22"/>
    </location>
</feature>
<reference evidence="2 3" key="1">
    <citation type="submission" date="2013-02" db="EMBL/GenBank/DDBJ databases">
        <authorList>
            <person name="Harkins D.M."/>
            <person name="Durkin A.S."/>
            <person name="Brinkac L.M."/>
            <person name="Haft D.H."/>
            <person name="Selengut J.D."/>
            <person name="Sanka R."/>
            <person name="DePew J."/>
            <person name="Purushe J."/>
            <person name="Haake D.A."/>
            <person name="Matsunaga J."/>
            <person name="Vinetz J.M."/>
            <person name="Sutton G.G."/>
            <person name="Nierman W.C."/>
            <person name="Fouts D.E."/>
        </authorList>
    </citation>
    <scope>NUCLEOTIDE SEQUENCE [LARGE SCALE GENOMIC DNA]</scope>
    <source>
        <strain evidence="2 3">Ecochallenge</strain>
    </source>
</reference>
<proteinExistence type="predicted"/>